<dbReference type="InterPro" id="IPR026321">
    <property type="entry name" value="CC134"/>
</dbReference>
<evidence type="ECO:0000313" key="2">
    <source>
        <dbReference type="Proteomes" id="UP000504606"/>
    </source>
</evidence>
<name>A0A6J1T959_FRAOC</name>
<evidence type="ECO:0000313" key="3">
    <source>
        <dbReference type="RefSeq" id="XP_026289833.1"/>
    </source>
</evidence>
<reference evidence="3" key="1">
    <citation type="submission" date="2025-08" db="UniProtKB">
        <authorList>
            <consortium name="RefSeq"/>
        </authorList>
    </citation>
    <scope>IDENTIFICATION</scope>
    <source>
        <tissue evidence="3">Whole organism</tissue>
    </source>
</reference>
<dbReference type="PANTHER" id="PTHR14735">
    <property type="entry name" value="COILED-COIL DOMAIN-CONTAINING PROTEIN 134"/>
    <property type="match status" value="1"/>
</dbReference>
<dbReference type="Pfam" id="PF15002">
    <property type="entry name" value="ERK-JNK_inhib"/>
    <property type="match status" value="1"/>
</dbReference>
<organism evidence="2 3">
    <name type="scientific">Frankliniella occidentalis</name>
    <name type="common">Western flower thrips</name>
    <name type="synonym">Euthrips occidentalis</name>
    <dbReference type="NCBI Taxonomy" id="133901"/>
    <lineage>
        <taxon>Eukaryota</taxon>
        <taxon>Metazoa</taxon>
        <taxon>Ecdysozoa</taxon>
        <taxon>Arthropoda</taxon>
        <taxon>Hexapoda</taxon>
        <taxon>Insecta</taxon>
        <taxon>Pterygota</taxon>
        <taxon>Neoptera</taxon>
        <taxon>Paraneoptera</taxon>
        <taxon>Thysanoptera</taxon>
        <taxon>Terebrantia</taxon>
        <taxon>Thripoidea</taxon>
        <taxon>Thripidae</taxon>
        <taxon>Frankliniella</taxon>
    </lineage>
</organism>
<dbReference type="KEGG" id="foc:113214610"/>
<proteinExistence type="predicted"/>
<dbReference type="GeneID" id="113214610"/>
<dbReference type="OrthoDB" id="5854099at2759"/>
<keyword evidence="2" id="KW-1185">Reference proteome</keyword>
<dbReference type="PANTHER" id="PTHR14735:SF1">
    <property type="entry name" value="COILED-COIL DOMAIN-CONTAINING PROTEIN 134"/>
    <property type="match status" value="1"/>
</dbReference>
<dbReference type="Proteomes" id="UP000504606">
    <property type="component" value="Unplaced"/>
</dbReference>
<feature type="compositionally biased region" description="Basic residues" evidence="1">
    <location>
        <begin position="225"/>
        <end position="235"/>
    </location>
</feature>
<dbReference type="AlphaFoldDB" id="A0A6J1T959"/>
<dbReference type="RefSeq" id="XP_026289833.1">
    <property type="nucleotide sequence ID" value="XM_026434048.2"/>
</dbReference>
<evidence type="ECO:0000256" key="1">
    <source>
        <dbReference type="SAM" id="MobiDB-lite"/>
    </source>
</evidence>
<feature type="region of interest" description="Disordered" evidence="1">
    <location>
        <begin position="217"/>
        <end position="241"/>
    </location>
</feature>
<gene>
    <name evidence="3" type="primary">LOC113214610</name>
</gene>
<sequence>MPIAIAIRDCDERKQNDALPAGSRRSRRSRQTQSRMDLQPNLLYGLIMMVFLSRSHVHLVCCDDNPLTAENPYYNSFITARMKQLTAIKNLQGMSNAVKRHKLIMDMLKPIFKVLEETRKLPALRDTVSVDLSHFNPHLQDVFQYMESTAFLCDFLVFFPEITTRLLKKNLLWRVMLIDSIQDAMNINVQFVDINTRSQFEKANKILSDRTVPTELQPTVARKSRETKKVRRKPRLTSNEL</sequence>
<accession>A0A6J1T959</accession>
<protein>
    <submittedName>
        <fullName evidence="3">Uncharacterized protein LOC113214610 isoform X1</fullName>
    </submittedName>
</protein>